<keyword evidence="1 3" id="KW-0547">Nucleotide-binding</keyword>
<dbReference type="FunFam" id="2.60.34.10:FF:000019">
    <property type="entry name" value="Heat shock 70 kDa protein 8"/>
    <property type="match status" value="1"/>
</dbReference>
<comment type="similarity">
    <text evidence="3">Belongs to the heat shock protein 70 family.</text>
</comment>
<organism evidence="5 6">
    <name type="scientific">Brassica cretica</name>
    <name type="common">Mustard</name>
    <dbReference type="NCBI Taxonomy" id="69181"/>
    <lineage>
        <taxon>Eukaryota</taxon>
        <taxon>Viridiplantae</taxon>
        <taxon>Streptophyta</taxon>
        <taxon>Embryophyta</taxon>
        <taxon>Tracheophyta</taxon>
        <taxon>Spermatophyta</taxon>
        <taxon>Magnoliopsida</taxon>
        <taxon>eudicotyledons</taxon>
        <taxon>Gunneridae</taxon>
        <taxon>Pentapetalae</taxon>
        <taxon>rosids</taxon>
        <taxon>malvids</taxon>
        <taxon>Brassicales</taxon>
        <taxon>Brassicaceae</taxon>
        <taxon>Brassiceae</taxon>
        <taxon>Brassica</taxon>
    </lineage>
</organism>
<dbReference type="Gene3D" id="3.30.30.30">
    <property type="match status" value="1"/>
</dbReference>
<dbReference type="PRINTS" id="PR00301">
    <property type="entry name" value="HEATSHOCK70"/>
</dbReference>
<evidence type="ECO:0000256" key="4">
    <source>
        <dbReference type="SAM" id="MobiDB-lite"/>
    </source>
</evidence>
<feature type="region of interest" description="Disordered" evidence="4">
    <location>
        <begin position="215"/>
        <end position="237"/>
    </location>
</feature>
<dbReference type="InterPro" id="IPR018181">
    <property type="entry name" value="Heat_shock_70_CS"/>
</dbReference>
<evidence type="ECO:0000313" key="5">
    <source>
        <dbReference type="EMBL" id="KAF2567439.1"/>
    </source>
</evidence>
<evidence type="ECO:0000256" key="3">
    <source>
        <dbReference type="RuleBase" id="RU003322"/>
    </source>
</evidence>
<dbReference type="Pfam" id="PF04078">
    <property type="entry name" value="Rcd1"/>
    <property type="match status" value="1"/>
</dbReference>
<reference evidence="5" key="1">
    <citation type="submission" date="2019-12" db="EMBL/GenBank/DDBJ databases">
        <title>Genome sequencing and annotation of Brassica cretica.</title>
        <authorList>
            <person name="Studholme D.J."/>
            <person name="Sarris P.F."/>
        </authorList>
    </citation>
    <scope>NUCLEOTIDE SEQUENCE</scope>
    <source>
        <strain evidence="5">PFS-001/15</strain>
        <tissue evidence="5">Leaf</tissue>
    </source>
</reference>
<dbReference type="InterPro" id="IPR029047">
    <property type="entry name" value="HSP70_peptide-bd_sf"/>
</dbReference>
<dbReference type="Proteomes" id="UP000712281">
    <property type="component" value="Unassembled WGS sequence"/>
</dbReference>
<dbReference type="SUPFAM" id="SSF53067">
    <property type="entry name" value="Actin-like ATPase domain"/>
    <property type="match status" value="2"/>
</dbReference>
<dbReference type="Gene3D" id="3.90.640.10">
    <property type="entry name" value="Actin, Chain A, domain 4"/>
    <property type="match status" value="1"/>
</dbReference>
<dbReference type="Gene3D" id="1.25.10.10">
    <property type="entry name" value="Leucine-rich Repeat Variant"/>
    <property type="match status" value="1"/>
</dbReference>
<dbReference type="GO" id="GO:0140662">
    <property type="term" value="F:ATP-dependent protein folding chaperone"/>
    <property type="evidence" value="ECO:0007669"/>
    <property type="project" value="InterPro"/>
</dbReference>
<dbReference type="FunFam" id="3.30.30.30:FF:000006">
    <property type="entry name" value="Heat shock 70 kDa protein 8"/>
    <property type="match status" value="1"/>
</dbReference>
<evidence type="ECO:0008006" key="7">
    <source>
        <dbReference type="Google" id="ProtNLM"/>
    </source>
</evidence>
<proteinExistence type="inferred from homology"/>
<protein>
    <recommendedName>
        <fullName evidence="7">Heat shock 70 kDa protein 8</fullName>
    </recommendedName>
</protein>
<dbReference type="InterPro" id="IPR011989">
    <property type="entry name" value="ARM-like"/>
</dbReference>
<dbReference type="Pfam" id="PF00012">
    <property type="entry name" value="HSP70"/>
    <property type="match status" value="1"/>
</dbReference>
<dbReference type="AlphaFoldDB" id="A0A8S9ICN7"/>
<dbReference type="EMBL" id="QGKW02001911">
    <property type="protein sequence ID" value="KAF2567439.1"/>
    <property type="molecule type" value="Genomic_DNA"/>
</dbReference>
<dbReference type="PROSITE" id="PS01036">
    <property type="entry name" value="HSP70_3"/>
    <property type="match status" value="1"/>
</dbReference>
<sequence length="775" mass="84208">MTDSVRLRASGSSAKNCIAHYPETRGCFLKAEMPHYLFPLMDIDLTYKPLECLRLGALGVLAHMLKAPIDGAAVRFLMDNGALRYCTKAIEIGSTESKTVSVFILNKILSTNEGLQYCCVLADRFFLIDGLLKKLLVYLSSMTNPSPSLFNLIAGCYAKLSQKPRAREGLWRYPPVMLLNGTFASLLVEDPDAVNYRKQLIRNMQSKAMKTKMAEPAYTVASDSENTGEEKSSSSPSLPEIAVGIDIGTSQCSIAVWNGSQVHILRNTRNQKLIKSFVTFKDEVPAGGVSNQLAHEQEMLTGAAVFNMKRLIGRVDTDPVVHASKSLPFLVQTLDIGVRPFIAALVNNAWRSTTPEEVLAIFLVELRLMAEAQLKRAVRNVVLTVPVSFSRFQLTRIERACAMAGLHVLRLMPEPTAVALLYAQQQQMTSHDNMGSGSERVAVIFNMGAGYCDVAVTATAGGVSQIKALAGSAVGGEDILQNTMRHIAPRPDKEGSGSLRVATQDAIHRLSKQDSVQIEVDFGDGDAVSKVLDRLEFEEVNKNVFEECERLVVQCLRDAKVDVDDLDDVIMVGGCSYIPKVRAIVSNVCKKEEIYKEVNPLEAAVRGAALEGAVTSGIHDPFGSLDLLTIQATALAVGVRANGNKFVPVIPRNTMVPARRDLFFTTVHDDQKEALIVVYEGEGEGVGENHLLGYFKIVGIPAAAKGVPEINVCMDIDASNALRVFAAVLMPGSKSPVVPVVEVRMPTVDDGHGWCAQALSAKFGSALDLVTLQRK</sequence>
<dbReference type="SUPFAM" id="SSF100920">
    <property type="entry name" value="Heat shock protein 70kD (HSP70), peptide-binding domain"/>
    <property type="match status" value="1"/>
</dbReference>
<comment type="caution">
    <text evidence="5">The sequence shown here is derived from an EMBL/GenBank/DDBJ whole genome shotgun (WGS) entry which is preliminary data.</text>
</comment>
<dbReference type="Gene3D" id="3.30.420.40">
    <property type="match status" value="2"/>
</dbReference>
<dbReference type="GO" id="GO:0006402">
    <property type="term" value="P:mRNA catabolic process"/>
    <property type="evidence" value="ECO:0007669"/>
    <property type="project" value="InterPro"/>
</dbReference>
<evidence type="ECO:0000256" key="2">
    <source>
        <dbReference type="ARBA" id="ARBA00022840"/>
    </source>
</evidence>
<dbReference type="GO" id="GO:0005524">
    <property type="term" value="F:ATP binding"/>
    <property type="evidence" value="ECO:0007669"/>
    <property type="project" value="UniProtKB-KW"/>
</dbReference>
<name>A0A8S9ICN7_BRACR</name>
<keyword evidence="2 3" id="KW-0067">ATP-binding</keyword>
<accession>A0A8S9ICN7</accession>
<dbReference type="GO" id="GO:0030014">
    <property type="term" value="C:CCR4-NOT complex"/>
    <property type="evidence" value="ECO:0007669"/>
    <property type="project" value="InterPro"/>
</dbReference>
<dbReference type="InterPro" id="IPR043129">
    <property type="entry name" value="ATPase_NBD"/>
</dbReference>
<dbReference type="PANTHER" id="PTHR19375">
    <property type="entry name" value="HEAT SHOCK PROTEIN 70KDA"/>
    <property type="match status" value="1"/>
</dbReference>
<dbReference type="InterPro" id="IPR007216">
    <property type="entry name" value="CNOT9"/>
</dbReference>
<dbReference type="Gene3D" id="2.60.34.10">
    <property type="entry name" value="Substrate Binding Domain Of DNAk, Chain A, domain 1"/>
    <property type="match status" value="1"/>
</dbReference>
<evidence type="ECO:0000256" key="1">
    <source>
        <dbReference type="ARBA" id="ARBA00022741"/>
    </source>
</evidence>
<evidence type="ECO:0000313" key="6">
    <source>
        <dbReference type="Proteomes" id="UP000712281"/>
    </source>
</evidence>
<dbReference type="InterPro" id="IPR013126">
    <property type="entry name" value="Hsp_70_fam"/>
</dbReference>
<gene>
    <name evidence="5" type="ORF">F2Q68_00024680</name>
</gene>